<organism evidence="2 3">
    <name type="scientific">Tegillarca granosa</name>
    <name type="common">Malaysian cockle</name>
    <name type="synonym">Anadara granosa</name>
    <dbReference type="NCBI Taxonomy" id="220873"/>
    <lineage>
        <taxon>Eukaryota</taxon>
        <taxon>Metazoa</taxon>
        <taxon>Spiralia</taxon>
        <taxon>Lophotrochozoa</taxon>
        <taxon>Mollusca</taxon>
        <taxon>Bivalvia</taxon>
        <taxon>Autobranchia</taxon>
        <taxon>Pteriomorphia</taxon>
        <taxon>Arcoida</taxon>
        <taxon>Arcoidea</taxon>
        <taxon>Arcidae</taxon>
        <taxon>Tegillarca</taxon>
    </lineage>
</organism>
<sequence>MDLICIELRWFDCLCCDLQHSWYITKEKLLLSNLDDNQEEGQRMTEIKKKQPDGNQEERQRLTEKQEERHVTHIGSLMIYNIDNCDNVATGTGASITTSNKDQDDDETHVKDILDEESSDFQGF</sequence>
<feature type="compositionally biased region" description="Basic and acidic residues" evidence="1">
    <location>
        <begin position="40"/>
        <end position="68"/>
    </location>
</feature>
<keyword evidence="3" id="KW-1185">Reference proteome</keyword>
<evidence type="ECO:0000256" key="1">
    <source>
        <dbReference type="SAM" id="MobiDB-lite"/>
    </source>
</evidence>
<dbReference type="EMBL" id="JARBDR010000342">
    <property type="protein sequence ID" value="KAJ8313999.1"/>
    <property type="molecule type" value="Genomic_DNA"/>
</dbReference>
<dbReference type="Proteomes" id="UP001217089">
    <property type="component" value="Unassembled WGS sequence"/>
</dbReference>
<comment type="caution">
    <text evidence="2">The sequence shown here is derived from an EMBL/GenBank/DDBJ whole genome shotgun (WGS) entry which is preliminary data.</text>
</comment>
<feature type="compositionally biased region" description="Acidic residues" evidence="1">
    <location>
        <begin position="114"/>
        <end position="124"/>
    </location>
</feature>
<name>A0ABQ9F9G0_TEGGR</name>
<proteinExistence type="predicted"/>
<feature type="region of interest" description="Disordered" evidence="1">
    <location>
        <begin position="91"/>
        <end position="124"/>
    </location>
</feature>
<feature type="region of interest" description="Disordered" evidence="1">
    <location>
        <begin position="36"/>
        <end position="68"/>
    </location>
</feature>
<evidence type="ECO:0000313" key="3">
    <source>
        <dbReference type="Proteomes" id="UP001217089"/>
    </source>
</evidence>
<protein>
    <submittedName>
        <fullName evidence="2">Uncharacterized protein</fullName>
    </submittedName>
</protein>
<reference evidence="2 3" key="1">
    <citation type="submission" date="2022-12" db="EMBL/GenBank/DDBJ databases">
        <title>Chromosome-level genome of Tegillarca granosa.</title>
        <authorList>
            <person name="Kim J."/>
        </authorList>
    </citation>
    <scope>NUCLEOTIDE SEQUENCE [LARGE SCALE GENOMIC DNA]</scope>
    <source>
        <strain evidence="2">Teg-2019</strain>
        <tissue evidence="2">Adductor muscle</tissue>
    </source>
</reference>
<feature type="compositionally biased region" description="Polar residues" evidence="1">
    <location>
        <begin position="91"/>
        <end position="100"/>
    </location>
</feature>
<accession>A0ABQ9F9G0</accession>
<evidence type="ECO:0000313" key="2">
    <source>
        <dbReference type="EMBL" id="KAJ8313999.1"/>
    </source>
</evidence>
<gene>
    <name evidence="2" type="ORF">KUTeg_008560</name>
</gene>